<dbReference type="Proteomes" id="UP000823749">
    <property type="component" value="Chromosome 12"/>
</dbReference>
<evidence type="ECO:0000313" key="3">
    <source>
        <dbReference type="Proteomes" id="UP000823749"/>
    </source>
</evidence>
<accession>A0AAV6I1L7</accession>
<sequence length="156" mass="17442">MHDACRTKFEVEITDGTGSITAAIFEREVEDVFHMTATEFKTNAINGQPSLKTMQVLSTSKLCEVNLKAYKYDSGGISQCKFNITSIFDASTFHQKNQEVLSLPLPPVKPNKTLRSESYKKDGIAIETAPIEDLEDTLVKETTKPHKNTTKAKREN</sequence>
<keyword evidence="3" id="KW-1185">Reference proteome</keyword>
<dbReference type="AlphaFoldDB" id="A0AAV6I1L7"/>
<evidence type="ECO:0000256" key="1">
    <source>
        <dbReference type="SAM" id="MobiDB-lite"/>
    </source>
</evidence>
<organism evidence="2 3">
    <name type="scientific">Rhododendron griersonianum</name>
    <dbReference type="NCBI Taxonomy" id="479676"/>
    <lineage>
        <taxon>Eukaryota</taxon>
        <taxon>Viridiplantae</taxon>
        <taxon>Streptophyta</taxon>
        <taxon>Embryophyta</taxon>
        <taxon>Tracheophyta</taxon>
        <taxon>Spermatophyta</taxon>
        <taxon>Magnoliopsida</taxon>
        <taxon>eudicotyledons</taxon>
        <taxon>Gunneridae</taxon>
        <taxon>Pentapetalae</taxon>
        <taxon>asterids</taxon>
        <taxon>Ericales</taxon>
        <taxon>Ericaceae</taxon>
        <taxon>Ericoideae</taxon>
        <taxon>Rhodoreae</taxon>
        <taxon>Rhododendron</taxon>
    </lineage>
</organism>
<dbReference type="EMBL" id="JACTNZ010000012">
    <property type="protein sequence ID" value="KAG5520575.1"/>
    <property type="molecule type" value="Genomic_DNA"/>
</dbReference>
<evidence type="ECO:0000313" key="2">
    <source>
        <dbReference type="EMBL" id="KAG5520575.1"/>
    </source>
</evidence>
<feature type="compositionally biased region" description="Basic residues" evidence="1">
    <location>
        <begin position="145"/>
        <end position="156"/>
    </location>
</feature>
<evidence type="ECO:0008006" key="4">
    <source>
        <dbReference type="Google" id="ProtNLM"/>
    </source>
</evidence>
<proteinExistence type="predicted"/>
<gene>
    <name evidence="2" type="ORF">RHGRI_033230</name>
</gene>
<name>A0AAV6I1L7_9ERIC</name>
<dbReference type="InterPro" id="IPR012340">
    <property type="entry name" value="NA-bd_OB-fold"/>
</dbReference>
<reference evidence="2" key="1">
    <citation type="submission" date="2020-08" db="EMBL/GenBank/DDBJ databases">
        <title>Plant Genome Project.</title>
        <authorList>
            <person name="Zhang R.-G."/>
        </authorList>
    </citation>
    <scope>NUCLEOTIDE SEQUENCE</scope>
    <source>
        <strain evidence="2">WSP0</strain>
        <tissue evidence="2">Leaf</tissue>
    </source>
</reference>
<comment type="caution">
    <text evidence="2">The sequence shown here is derived from an EMBL/GenBank/DDBJ whole genome shotgun (WGS) entry which is preliminary data.</text>
</comment>
<feature type="region of interest" description="Disordered" evidence="1">
    <location>
        <begin position="137"/>
        <end position="156"/>
    </location>
</feature>
<dbReference type="Gene3D" id="2.40.50.140">
    <property type="entry name" value="Nucleic acid-binding proteins"/>
    <property type="match status" value="1"/>
</dbReference>
<protein>
    <recommendedName>
        <fullName evidence="4">Replication factor A C-terminal domain-containing protein</fullName>
    </recommendedName>
</protein>